<dbReference type="AlphaFoldDB" id="L9KJ81"/>
<keyword evidence="3" id="KW-0436">Ligase</keyword>
<dbReference type="InterPro" id="IPR010487">
    <property type="entry name" value="NGRN/Rrg9"/>
</dbReference>
<dbReference type="InParanoid" id="L9KJ81"/>
<dbReference type="Pfam" id="PF03133">
    <property type="entry name" value="TTL"/>
    <property type="match status" value="1"/>
</dbReference>
<dbReference type="GO" id="GO:0036064">
    <property type="term" value="C:ciliary basal body"/>
    <property type="evidence" value="ECO:0007669"/>
    <property type="project" value="TreeGrafter"/>
</dbReference>
<name>L9KJ81_TUPCH</name>
<protein>
    <submittedName>
        <fullName evidence="8">Tubulin polyglutamylase TTLL13</fullName>
    </submittedName>
</protein>
<feature type="compositionally biased region" description="Basic and acidic residues" evidence="7">
    <location>
        <begin position="543"/>
        <end position="558"/>
    </location>
</feature>
<proteinExistence type="inferred from homology"/>
<organism evidence="8 9">
    <name type="scientific">Tupaia chinensis</name>
    <name type="common">Chinese tree shrew</name>
    <name type="synonym">Tupaia belangeri chinensis</name>
    <dbReference type="NCBI Taxonomy" id="246437"/>
    <lineage>
        <taxon>Eukaryota</taxon>
        <taxon>Metazoa</taxon>
        <taxon>Chordata</taxon>
        <taxon>Craniata</taxon>
        <taxon>Vertebrata</taxon>
        <taxon>Euteleostomi</taxon>
        <taxon>Mammalia</taxon>
        <taxon>Eutheria</taxon>
        <taxon>Euarchontoglires</taxon>
        <taxon>Scandentia</taxon>
        <taxon>Tupaiidae</taxon>
        <taxon>Tupaia</taxon>
    </lineage>
</organism>
<keyword evidence="5" id="KW-0547">Nucleotide-binding</keyword>
<evidence type="ECO:0000313" key="9">
    <source>
        <dbReference type="Proteomes" id="UP000011518"/>
    </source>
</evidence>
<feature type="compositionally biased region" description="Basic and acidic residues" evidence="7">
    <location>
        <begin position="893"/>
        <end position="914"/>
    </location>
</feature>
<feature type="region of interest" description="Disordered" evidence="7">
    <location>
        <begin position="878"/>
        <end position="919"/>
    </location>
</feature>
<keyword evidence="6" id="KW-0067">ATP-binding</keyword>
<dbReference type="GO" id="GO:0005524">
    <property type="term" value="F:ATP binding"/>
    <property type="evidence" value="ECO:0007669"/>
    <property type="project" value="UniProtKB-KW"/>
</dbReference>
<dbReference type="STRING" id="246437.L9KJ81"/>
<evidence type="ECO:0000256" key="5">
    <source>
        <dbReference type="ARBA" id="ARBA00022741"/>
    </source>
</evidence>
<dbReference type="PANTHER" id="PTHR12241">
    <property type="entry name" value="TUBULIN POLYGLUTAMYLASE"/>
    <property type="match status" value="1"/>
</dbReference>
<dbReference type="FunCoup" id="L9KJ81">
    <property type="interactions" value="87"/>
</dbReference>
<dbReference type="FunFam" id="3.30.470.20:FF:000009">
    <property type="entry name" value="tubulin polyglutamylase TTLL5 isoform X1"/>
    <property type="match status" value="1"/>
</dbReference>
<dbReference type="GO" id="GO:0015631">
    <property type="term" value="F:tubulin binding"/>
    <property type="evidence" value="ECO:0007669"/>
    <property type="project" value="TreeGrafter"/>
</dbReference>
<feature type="region of interest" description="Disordered" evidence="7">
    <location>
        <begin position="1"/>
        <end position="40"/>
    </location>
</feature>
<keyword evidence="4" id="KW-0493">Microtubule</keyword>
<evidence type="ECO:0000256" key="3">
    <source>
        <dbReference type="ARBA" id="ARBA00022598"/>
    </source>
</evidence>
<dbReference type="Proteomes" id="UP000011518">
    <property type="component" value="Unassembled WGS sequence"/>
</dbReference>
<keyword evidence="9" id="KW-1185">Reference proteome</keyword>
<dbReference type="Pfam" id="PF06413">
    <property type="entry name" value="Neugrin"/>
    <property type="match status" value="1"/>
</dbReference>
<accession>L9KJ81</accession>
<comment type="cofactor">
    <cofactor evidence="1">
        <name>Mg(2+)</name>
        <dbReference type="ChEBI" id="CHEBI:18420"/>
    </cofactor>
</comment>
<evidence type="ECO:0000256" key="7">
    <source>
        <dbReference type="SAM" id="MobiDB-lite"/>
    </source>
</evidence>
<gene>
    <name evidence="8" type="ORF">TREES_T100018741</name>
</gene>
<dbReference type="SUPFAM" id="SSF56059">
    <property type="entry name" value="Glutathione synthetase ATP-binding domain-like"/>
    <property type="match status" value="1"/>
</dbReference>
<feature type="compositionally biased region" description="Polar residues" evidence="7">
    <location>
        <begin position="31"/>
        <end position="40"/>
    </location>
</feature>
<feature type="compositionally biased region" description="Acidic residues" evidence="7">
    <location>
        <begin position="11"/>
        <end position="27"/>
    </location>
</feature>
<dbReference type="GO" id="GO:0000226">
    <property type="term" value="P:microtubule cytoskeleton organization"/>
    <property type="evidence" value="ECO:0007669"/>
    <property type="project" value="TreeGrafter"/>
</dbReference>
<evidence type="ECO:0000256" key="1">
    <source>
        <dbReference type="ARBA" id="ARBA00001946"/>
    </source>
</evidence>
<dbReference type="GO" id="GO:0070740">
    <property type="term" value="F:tubulin-glutamic acid ligase activity"/>
    <property type="evidence" value="ECO:0007669"/>
    <property type="project" value="TreeGrafter"/>
</dbReference>
<reference evidence="9" key="1">
    <citation type="submission" date="2012-07" db="EMBL/GenBank/DDBJ databases">
        <title>Genome of the Chinese tree shrew, a rising model animal genetically related to primates.</title>
        <authorList>
            <person name="Zhang G."/>
            <person name="Fan Y."/>
            <person name="Yao Y."/>
            <person name="Huang Z."/>
        </authorList>
    </citation>
    <scope>NUCLEOTIDE SEQUENCE [LARGE SCALE GENOMIC DNA]</scope>
</reference>
<dbReference type="GO" id="GO:0005874">
    <property type="term" value="C:microtubule"/>
    <property type="evidence" value="ECO:0007669"/>
    <property type="project" value="UniProtKB-KW"/>
</dbReference>
<sequence>MEPSASKTSESEEDLVEEEESEEECDKEETTTPSSHTQQALAKADYKAFDNGVSLSVVAKKIPKKITAPTDTNDLEVGRRRRKRKRRPLAINLTNCKYESVRRAAQMCGLKEVGEDEEWTVYWTDCSVSLERVMDMKRFQKINHFPGMTEICRKDLLARNLNRMQRLYPAEYSIFPRTWCLPADYGDFQSYGRQRKTRTYICKPDSGCQGRGIFITRNPREIKPGEHMICQQYISKPFLIDGFKFDMRIYVLITSCDPLRIFMYEEGLARFATMPYMEPSLNNLDDVCMHLTNYAINKHNENFVRDDAVGSKRKLSTLNAWLREHSYDPRELWGDIEDIIIKTIISAHSVLRHNYRTCFPQYLSGGTCACFEILGFDILLDHKLKPWLLEVNHSPSFTTDSRLDREVKDALLCDAMTLINLRGCDKRKVMEEDKRRVKERLFQFHQTPRESRCTRSLTREQIESSQAAMLDQERYEDSHLGGYRRIYPGPDTEKYAPFFKHNGSLFQETAASKAREECARQQLEEIRLKQEQQETAGIRRRKENKDQNQGESAGEKSRCRAGPRGLSTHLAYRNRNRNQELLPVHLDTMQPQEIVEEEELERMKGLLQRENLIRSLGIVEQLNRMLYPSHRGQKKLHEYRDLRATAKHEYWNSTSYPVPSAAQELQVDRFSSYRALFIVTEEIWEALFFQCQNQTHQATLKRQKKAIRFQKIRRQMEAPGAPPRTLTWEAMEQIRYLHKEFADSWSIPRLAEGFDVNTDVIRRVLKSKFVPTLEQKLKQDQKVLKKAGLTCSHWQLQGAGANLKPLSDRGHSVSGSLLMPGGKDSSAGQIDPAALKVIESNAYSTDSPRKQKRRNKGIQGLEKESFVPVVAAMGQQRELRKYSNLDSEGTGRTGRDGFPSDKKPEELKVGESEHQNFSSKVVQREREFFDSNGNFLYRI</sequence>
<evidence type="ECO:0000256" key="2">
    <source>
        <dbReference type="ARBA" id="ARBA00006820"/>
    </source>
</evidence>
<reference evidence="9" key="2">
    <citation type="journal article" date="2013" name="Nat. Commun.">
        <title>Genome of the Chinese tree shrew.</title>
        <authorList>
            <person name="Fan Y."/>
            <person name="Huang Z.Y."/>
            <person name="Cao C.C."/>
            <person name="Chen C.S."/>
            <person name="Chen Y.X."/>
            <person name="Fan D.D."/>
            <person name="He J."/>
            <person name="Hou H.L."/>
            <person name="Hu L."/>
            <person name="Hu X.T."/>
            <person name="Jiang X.T."/>
            <person name="Lai R."/>
            <person name="Lang Y.S."/>
            <person name="Liang B."/>
            <person name="Liao S.G."/>
            <person name="Mu D."/>
            <person name="Ma Y.Y."/>
            <person name="Niu Y.Y."/>
            <person name="Sun X.Q."/>
            <person name="Xia J.Q."/>
            <person name="Xiao J."/>
            <person name="Xiong Z.Q."/>
            <person name="Xu L."/>
            <person name="Yang L."/>
            <person name="Zhang Y."/>
            <person name="Zhao W."/>
            <person name="Zhao X.D."/>
            <person name="Zheng Y.T."/>
            <person name="Zhou J.M."/>
            <person name="Zhu Y.B."/>
            <person name="Zhang G.J."/>
            <person name="Wang J."/>
            <person name="Yao Y.G."/>
        </authorList>
    </citation>
    <scope>NUCLEOTIDE SEQUENCE [LARGE SCALE GENOMIC DNA]</scope>
</reference>
<dbReference type="PROSITE" id="PS51221">
    <property type="entry name" value="TTL"/>
    <property type="match status" value="1"/>
</dbReference>
<evidence type="ECO:0000313" key="8">
    <source>
        <dbReference type="EMBL" id="ELW62816.1"/>
    </source>
</evidence>
<dbReference type="Gene3D" id="3.30.470.20">
    <property type="entry name" value="ATP-grasp fold, B domain"/>
    <property type="match status" value="1"/>
</dbReference>
<feature type="region of interest" description="Disordered" evidence="7">
    <location>
        <begin position="529"/>
        <end position="564"/>
    </location>
</feature>
<dbReference type="eggNOG" id="KOG2158">
    <property type="taxonomic scope" value="Eukaryota"/>
</dbReference>
<dbReference type="PANTHER" id="PTHR12241:SF91">
    <property type="entry name" value="TUBULIN POLYGLUTAMYLASE TTLL13"/>
    <property type="match status" value="1"/>
</dbReference>
<comment type="similarity">
    <text evidence="2">Belongs to the tubulin--tyrosine ligase family.</text>
</comment>
<evidence type="ECO:0000256" key="6">
    <source>
        <dbReference type="ARBA" id="ARBA00022840"/>
    </source>
</evidence>
<dbReference type="EMBL" id="KB320802">
    <property type="protein sequence ID" value="ELW62816.1"/>
    <property type="molecule type" value="Genomic_DNA"/>
</dbReference>
<evidence type="ECO:0000256" key="4">
    <source>
        <dbReference type="ARBA" id="ARBA00022701"/>
    </source>
</evidence>
<dbReference type="InterPro" id="IPR004344">
    <property type="entry name" value="TTL/TTLL_fam"/>
</dbReference>